<organism evidence="2">
    <name type="scientific">Rhizophora mucronata</name>
    <name type="common">Asiatic mangrove</name>
    <dbReference type="NCBI Taxonomy" id="61149"/>
    <lineage>
        <taxon>Eukaryota</taxon>
        <taxon>Viridiplantae</taxon>
        <taxon>Streptophyta</taxon>
        <taxon>Embryophyta</taxon>
        <taxon>Tracheophyta</taxon>
        <taxon>Spermatophyta</taxon>
        <taxon>Magnoliopsida</taxon>
        <taxon>eudicotyledons</taxon>
        <taxon>Gunneridae</taxon>
        <taxon>Pentapetalae</taxon>
        <taxon>rosids</taxon>
        <taxon>fabids</taxon>
        <taxon>Malpighiales</taxon>
        <taxon>Rhizophoraceae</taxon>
        <taxon>Rhizophora</taxon>
    </lineage>
</organism>
<proteinExistence type="predicted"/>
<protein>
    <submittedName>
        <fullName evidence="2">Uncharacterized protein</fullName>
    </submittedName>
</protein>
<dbReference type="AlphaFoldDB" id="A0A2P2QJF1"/>
<evidence type="ECO:0000313" key="2">
    <source>
        <dbReference type="EMBL" id="MBX67116.1"/>
    </source>
</evidence>
<keyword evidence="1" id="KW-1133">Transmembrane helix</keyword>
<keyword evidence="1" id="KW-0812">Transmembrane</keyword>
<evidence type="ECO:0000256" key="1">
    <source>
        <dbReference type="SAM" id="Phobius"/>
    </source>
</evidence>
<sequence>MLQLFYRFCYLAFLTNTYSVSFLLVLL</sequence>
<accession>A0A2P2QJF1</accession>
<feature type="transmembrane region" description="Helical" evidence="1">
    <location>
        <begin position="7"/>
        <end position="26"/>
    </location>
</feature>
<keyword evidence="1" id="KW-0472">Membrane</keyword>
<name>A0A2P2QJF1_RHIMU</name>
<dbReference type="EMBL" id="GGEC01086632">
    <property type="protein sequence ID" value="MBX67116.1"/>
    <property type="molecule type" value="Transcribed_RNA"/>
</dbReference>
<reference evidence="2" key="1">
    <citation type="submission" date="2018-02" db="EMBL/GenBank/DDBJ databases">
        <title>Rhizophora mucronata_Transcriptome.</title>
        <authorList>
            <person name="Meera S.P."/>
            <person name="Sreeshan A."/>
            <person name="Augustine A."/>
        </authorList>
    </citation>
    <scope>NUCLEOTIDE SEQUENCE</scope>
    <source>
        <tissue evidence="2">Leaf</tissue>
    </source>
</reference>